<evidence type="ECO:0000313" key="2">
    <source>
        <dbReference type="Proteomes" id="UP000245626"/>
    </source>
</evidence>
<feature type="non-terminal residue" evidence="1">
    <location>
        <position position="714"/>
    </location>
</feature>
<dbReference type="Proteomes" id="UP000245626">
    <property type="component" value="Unassembled WGS sequence"/>
</dbReference>
<dbReference type="EMBL" id="KZ819743">
    <property type="protein sequence ID" value="PWN53072.1"/>
    <property type="molecule type" value="Genomic_DNA"/>
</dbReference>
<name>A0ACD0P4U7_9BASI</name>
<evidence type="ECO:0000313" key="1">
    <source>
        <dbReference type="EMBL" id="PWN53072.1"/>
    </source>
</evidence>
<reference evidence="1 2" key="1">
    <citation type="journal article" date="2018" name="Mol. Biol. Evol.">
        <title>Broad Genomic Sampling Reveals a Smut Pathogenic Ancestry of the Fungal Clade Ustilaginomycotina.</title>
        <authorList>
            <person name="Kijpornyongpan T."/>
            <person name="Mondo S.J."/>
            <person name="Barry K."/>
            <person name="Sandor L."/>
            <person name="Lee J."/>
            <person name="Lipzen A."/>
            <person name="Pangilinan J."/>
            <person name="LaButti K."/>
            <person name="Hainaut M."/>
            <person name="Henrissat B."/>
            <person name="Grigoriev I.V."/>
            <person name="Spatafora J.W."/>
            <person name="Aime M.C."/>
        </authorList>
    </citation>
    <scope>NUCLEOTIDE SEQUENCE [LARGE SCALE GENOMIC DNA]</scope>
    <source>
        <strain evidence="1 2">SA 807</strain>
    </source>
</reference>
<organism evidence="1 2">
    <name type="scientific">Violaceomyces palustris</name>
    <dbReference type="NCBI Taxonomy" id="1673888"/>
    <lineage>
        <taxon>Eukaryota</taxon>
        <taxon>Fungi</taxon>
        <taxon>Dikarya</taxon>
        <taxon>Basidiomycota</taxon>
        <taxon>Ustilaginomycotina</taxon>
        <taxon>Ustilaginomycetes</taxon>
        <taxon>Violaceomycetales</taxon>
        <taxon>Violaceomycetaceae</taxon>
        <taxon>Violaceomyces</taxon>
    </lineage>
</organism>
<protein>
    <submittedName>
        <fullName evidence="1">Clavaminate synthase-like protein</fullName>
    </submittedName>
</protein>
<accession>A0ACD0P4U7</accession>
<gene>
    <name evidence="1" type="ORF">IE53DRAFT_339468</name>
</gene>
<sequence>MMLLELVQRCLQAVTQTSSQGRGLEGPENLDPIEGDLASCGPASNRLVKVILGRCTQQLQAIRQDRRSLGYRGIVDDDHDDDAEVTMEPQAVEDPSFSLRHDLSPSHANNHDLLLSDTNAKVKTLVSLCDEKFKSYPYREIPRCWRRLYTDAIILKACFSIILSLDQVEASVHSNCKGGKLRAEDWLGLIKDLDLVLIVPGCPGQGRKEMVYDLIRACQHCLAISETQPLKGGASLRRADRGSVGQRPLTTTSLASQFDDTICSSEQHEFQSTSAARIKSFIYHPSMEEFLTPLPKLPDRRGENGARCRELVDYGPDDLANYQKPFILRGYAKDWPALEPFVGDGPMINPEGGSDPEADGQDQVTLPLPSSQNGSGLDERTCGKRKAAARTPHASVKRQKVPGEISPPSKWSSGEYLKRITGRGRHVPVEVGSNYTEQGWGQAIMPWEEFLDRSGWSDGWGSCGGHDDEEEGEGEGEGGGGGGGGGGAEATFAESERSSRRTLYLAQHSLLNQFPQLSKDMMLPDFVFSCPPPPDPNEFPDYRPPVDEESGSEDVVVNAWLGPGGTVSPPHTDPYYNCFVQVVGYKEVWISPPDSNKNGAMASFGGGGGGSQGKKKGHGLTDSLGVGDDDQEGSDLDNEEEGGINRYMCNTSSVDVFQIRTPTRAEDEEGGSWSSKGKDFLEKVLPRSRNYILGPGDLLFLPPGWWHSMRSCTM</sequence>
<proteinExistence type="predicted"/>
<keyword evidence="2" id="KW-1185">Reference proteome</keyword>